<dbReference type="PANTHER" id="PTHR47672:SF1">
    <property type="entry name" value="E3 UBIQUITIN-PROTEIN LIGASE SNT2"/>
    <property type="match status" value="1"/>
</dbReference>
<evidence type="ECO:0000256" key="2">
    <source>
        <dbReference type="ARBA" id="ARBA00022771"/>
    </source>
</evidence>
<reference evidence="6" key="1">
    <citation type="submission" date="2021-06" db="EMBL/GenBank/DDBJ databases">
        <authorList>
            <person name="Hodson N. C."/>
            <person name="Mongue J. A."/>
            <person name="Jaron S. K."/>
        </authorList>
    </citation>
    <scope>NUCLEOTIDE SEQUENCE</scope>
</reference>
<dbReference type="PROSITE" id="PS50016">
    <property type="entry name" value="ZF_PHD_2"/>
    <property type="match status" value="1"/>
</dbReference>
<name>A0A8J2PHG4_9HEXA</name>
<dbReference type="OrthoDB" id="336088at2759"/>
<dbReference type="GO" id="GO:0008270">
    <property type="term" value="F:zinc ion binding"/>
    <property type="evidence" value="ECO:0007669"/>
    <property type="project" value="UniProtKB-KW"/>
</dbReference>
<sequence length="82" mass="9135">VNGSQSPSGRLRMVKCAVCSNSEDQHLITRCDKCKKNYHLGCLDPPLSRMPKKSRTFGWMCSDCGDDTEESDSPQVDTEAPR</sequence>
<evidence type="ECO:0000313" key="6">
    <source>
        <dbReference type="EMBL" id="CAG7830308.1"/>
    </source>
</evidence>
<dbReference type="EMBL" id="CAJVCH010555250">
    <property type="protein sequence ID" value="CAG7830308.1"/>
    <property type="molecule type" value="Genomic_DNA"/>
</dbReference>
<keyword evidence="2 4" id="KW-0863">Zinc-finger</keyword>
<dbReference type="InterPro" id="IPR019787">
    <property type="entry name" value="Znf_PHD-finger"/>
</dbReference>
<dbReference type="GO" id="GO:0036205">
    <property type="term" value="P:histone catabolic process"/>
    <property type="evidence" value="ECO:0007669"/>
    <property type="project" value="TreeGrafter"/>
</dbReference>
<dbReference type="AlphaFoldDB" id="A0A8J2PHG4"/>
<feature type="domain" description="PHD-type" evidence="5">
    <location>
        <begin position="13"/>
        <end position="67"/>
    </location>
</feature>
<dbReference type="InterPro" id="IPR001965">
    <property type="entry name" value="Znf_PHD"/>
</dbReference>
<dbReference type="PANTHER" id="PTHR47672">
    <property type="entry name" value="E3 UBIQUITIN-PROTEIN LIGASE SNT2"/>
    <property type="match status" value="1"/>
</dbReference>
<organism evidence="6 7">
    <name type="scientific">Allacma fusca</name>
    <dbReference type="NCBI Taxonomy" id="39272"/>
    <lineage>
        <taxon>Eukaryota</taxon>
        <taxon>Metazoa</taxon>
        <taxon>Ecdysozoa</taxon>
        <taxon>Arthropoda</taxon>
        <taxon>Hexapoda</taxon>
        <taxon>Collembola</taxon>
        <taxon>Symphypleona</taxon>
        <taxon>Sminthuridae</taxon>
        <taxon>Allacma</taxon>
    </lineage>
</organism>
<dbReference type="GO" id="GO:0004842">
    <property type="term" value="F:ubiquitin-protein transferase activity"/>
    <property type="evidence" value="ECO:0007669"/>
    <property type="project" value="TreeGrafter"/>
</dbReference>
<gene>
    <name evidence="6" type="ORF">AFUS01_LOCUS40119</name>
</gene>
<dbReference type="Pfam" id="PF00628">
    <property type="entry name" value="PHD"/>
    <property type="match status" value="1"/>
</dbReference>
<comment type="caution">
    <text evidence="6">The sequence shown here is derived from an EMBL/GenBank/DDBJ whole genome shotgun (WGS) entry which is preliminary data.</text>
</comment>
<protein>
    <recommendedName>
        <fullName evidence="5">PHD-type domain-containing protein</fullName>
    </recommendedName>
</protein>
<dbReference type="SMART" id="SM00249">
    <property type="entry name" value="PHD"/>
    <property type="match status" value="1"/>
</dbReference>
<dbReference type="GO" id="GO:0048189">
    <property type="term" value="C:Lid2 complex"/>
    <property type="evidence" value="ECO:0007669"/>
    <property type="project" value="TreeGrafter"/>
</dbReference>
<feature type="non-terminal residue" evidence="6">
    <location>
        <position position="1"/>
    </location>
</feature>
<dbReference type="Proteomes" id="UP000708208">
    <property type="component" value="Unassembled WGS sequence"/>
</dbReference>
<evidence type="ECO:0000259" key="5">
    <source>
        <dbReference type="PROSITE" id="PS50016"/>
    </source>
</evidence>
<dbReference type="InterPro" id="IPR029617">
    <property type="entry name" value="Snt2"/>
</dbReference>
<evidence type="ECO:0000256" key="3">
    <source>
        <dbReference type="ARBA" id="ARBA00022833"/>
    </source>
</evidence>
<evidence type="ECO:0000313" key="7">
    <source>
        <dbReference type="Proteomes" id="UP000708208"/>
    </source>
</evidence>
<keyword evidence="3" id="KW-0862">Zinc</keyword>
<evidence type="ECO:0000256" key="1">
    <source>
        <dbReference type="ARBA" id="ARBA00022723"/>
    </source>
</evidence>
<keyword evidence="1" id="KW-0479">Metal-binding</keyword>
<proteinExistence type="predicted"/>
<keyword evidence="7" id="KW-1185">Reference proteome</keyword>
<accession>A0A8J2PHG4</accession>
<evidence type="ECO:0000256" key="4">
    <source>
        <dbReference type="PROSITE-ProRule" id="PRU00146"/>
    </source>
</evidence>
<feature type="non-terminal residue" evidence="6">
    <location>
        <position position="82"/>
    </location>
</feature>